<evidence type="ECO:0000313" key="1">
    <source>
        <dbReference type="EnsemblPlants" id="MELO3C010505.2.1"/>
    </source>
</evidence>
<sequence length="78" mass="8681">MGLYWPKIGLEQAQTNSNNHQSLVGSRRRVGCTSADAWHVPRSLDEASWTPVGWSGRECTKHSLVPFDGNTNITVKEN</sequence>
<accession>A0A9I9CZ33</accession>
<organism evidence="1">
    <name type="scientific">Cucumis melo</name>
    <name type="common">Muskmelon</name>
    <dbReference type="NCBI Taxonomy" id="3656"/>
    <lineage>
        <taxon>Eukaryota</taxon>
        <taxon>Viridiplantae</taxon>
        <taxon>Streptophyta</taxon>
        <taxon>Embryophyta</taxon>
        <taxon>Tracheophyta</taxon>
        <taxon>Spermatophyta</taxon>
        <taxon>Magnoliopsida</taxon>
        <taxon>eudicotyledons</taxon>
        <taxon>Gunneridae</taxon>
        <taxon>Pentapetalae</taxon>
        <taxon>rosids</taxon>
        <taxon>fabids</taxon>
        <taxon>Cucurbitales</taxon>
        <taxon>Cucurbitaceae</taxon>
        <taxon>Benincaseae</taxon>
        <taxon>Cucumis</taxon>
    </lineage>
</organism>
<dbReference type="EnsemblPlants" id="MELO3C010505.2.1">
    <property type="protein sequence ID" value="MELO3C010505.2.1"/>
    <property type="gene ID" value="MELO3C010505.2"/>
</dbReference>
<dbReference type="Gramene" id="MELO3C010505.2.1">
    <property type="protein sequence ID" value="MELO3C010505.2.1"/>
    <property type="gene ID" value="MELO3C010505.2"/>
</dbReference>
<name>A0A9I9CZ33_CUCME</name>
<reference evidence="1" key="1">
    <citation type="submission" date="2023-03" db="UniProtKB">
        <authorList>
            <consortium name="EnsemblPlants"/>
        </authorList>
    </citation>
    <scope>IDENTIFICATION</scope>
</reference>
<dbReference type="AlphaFoldDB" id="A0A9I9CZ33"/>
<protein>
    <submittedName>
        <fullName evidence="1">Uncharacterized protein</fullName>
    </submittedName>
</protein>
<proteinExistence type="predicted"/>